<dbReference type="Gene3D" id="2.170.130.10">
    <property type="entry name" value="TonB-dependent receptor, plug domain"/>
    <property type="match status" value="1"/>
</dbReference>
<dbReference type="Pfam" id="PF07660">
    <property type="entry name" value="STN"/>
    <property type="match status" value="1"/>
</dbReference>
<keyword evidence="7 16" id="KW-0732">Signal</keyword>
<dbReference type="NCBIfam" id="TIGR01783">
    <property type="entry name" value="TonB-siderophor"/>
    <property type="match status" value="1"/>
</dbReference>
<evidence type="ECO:0000313" key="19">
    <source>
        <dbReference type="Proteomes" id="UP000507979"/>
    </source>
</evidence>
<comment type="subcellular location">
    <subcellularLocation>
        <location evidence="1 14">Cell outer membrane</location>
        <topology evidence="1 14">Multi-pass membrane protein</topology>
    </subcellularLocation>
</comment>
<keyword evidence="6 14" id="KW-0812">Transmembrane</keyword>
<evidence type="ECO:0000256" key="6">
    <source>
        <dbReference type="ARBA" id="ARBA00022692"/>
    </source>
</evidence>
<dbReference type="PANTHER" id="PTHR32552:SF68">
    <property type="entry name" value="FERRICHROME OUTER MEMBRANE TRANSPORTER_PHAGE RECEPTOR"/>
    <property type="match status" value="1"/>
</dbReference>
<evidence type="ECO:0000256" key="13">
    <source>
        <dbReference type="ARBA" id="ARBA00023237"/>
    </source>
</evidence>
<evidence type="ECO:0000313" key="18">
    <source>
        <dbReference type="EMBL" id="CAB3644390.1"/>
    </source>
</evidence>
<dbReference type="InterPro" id="IPR011662">
    <property type="entry name" value="Secretin/TonB_short_N"/>
</dbReference>
<dbReference type="AlphaFoldDB" id="A0A6J5A0P1"/>
<evidence type="ECO:0000259" key="17">
    <source>
        <dbReference type="SMART" id="SM00965"/>
    </source>
</evidence>
<evidence type="ECO:0000256" key="8">
    <source>
        <dbReference type="ARBA" id="ARBA00023004"/>
    </source>
</evidence>
<dbReference type="GO" id="GO:0015344">
    <property type="term" value="F:siderophore uptake transmembrane transporter activity"/>
    <property type="evidence" value="ECO:0007669"/>
    <property type="project" value="TreeGrafter"/>
</dbReference>
<feature type="chain" id="PRO_5027060065" evidence="16">
    <location>
        <begin position="39"/>
        <end position="775"/>
    </location>
</feature>
<gene>
    <name evidence="18" type="primary">pupB_2</name>
    <name evidence="18" type="ORF">LMG26845_02322</name>
</gene>
<dbReference type="InterPro" id="IPR012910">
    <property type="entry name" value="Plug_dom"/>
</dbReference>
<proteinExistence type="inferred from homology"/>
<dbReference type="Pfam" id="PF07715">
    <property type="entry name" value="Plug"/>
    <property type="match status" value="1"/>
</dbReference>
<keyword evidence="5" id="KW-0410">Iron transport</keyword>
<accession>A0A6J5A0P1</accession>
<evidence type="ECO:0000256" key="2">
    <source>
        <dbReference type="ARBA" id="ARBA00009810"/>
    </source>
</evidence>
<dbReference type="InterPro" id="IPR036942">
    <property type="entry name" value="Beta-barrel_TonB_sf"/>
</dbReference>
<dbReference type="PROSITE" id="PS51257">
    <property type="entry name" value="PROKAR_LIPOPROTEIN"/>
    <property type="match status" value="1"/>
</dbReference>
<evidence type="ECO:0000256" key="5">
    <source>
        <dbReference type="ARBA" id="ARBA00022496"/>
    </source>
</evidence>
<name>A0A6J5A0P1_9BURK</name>
<keyword evidence="9" id="KW-0406">Ion transport</keyword>
<dbReference type="InterPro" id="IPR039426">
    <property type="entry name" value="TonB-dep_rcpt-like"/>
</dbReference>
<dbReference type="SMART" id="SM00965">
    <property type="entry name" value="STN"/>
    <property type="match status" value="1"/>
</dbReference>
<dbReference type="Pfam" id="PF00593">
    <property type="entry name" value="TonB_dep_Rec_b-barrel"/>
    <property type="match status" value="1"/>
</dbReference>
<comment type="similarity">
    <text evidence="2 14 15">Belongs to the TonB-dependent receptor family.</text>
</comment>
<reference evidence="18 19" key="1">
    <citation type="submission" date="2020-04" db="EMBL/GenBank/DDBJ databases">
        <authorList>
            <person name="De Canck E."/>
        </authorList>
    </citation>
    <scope>NUCLEOTIDE SEQUENCE [LARGE SCALE GENOMIC DNA]</scope>
    <source>
        <strain evidence="18 19">LMG 26845</strain>
    </source>
</reference>
<keyword evidence="3 14" id="KW-0813">Transport</keyword>
<dbReference type="CDD" id="cd01347">
    <property type="entry name" value="ligand_gated_channel"/>
    <property type="match status" value="1"/>
</dbReference>
<dbReference type="Proteomes" id="UP000507979">
    <property type="component" value="Unassembled WGS sequence"/>
</dbReference>
<dbReference type="PANTHER" id="PTHR32552">
    <property type="entry name" value="FERRICHROME IRON RECEPTOR-RELATED"/>
    <property type="match status" value="1"/>
</dbReference>
<evidence type="ECO:0000256" key="11">
    <source>
        <dbReference type="ARBA" id="ARBA00023136"/>
    </source>
</evidence>
<keyword evidence="12 18" id="KW-0675">Receptor</keyword>
<evidence type="ECO:0000256" key="15">
    <source>
        <dbReference type="RuleBase" id="RU003357"/>
    </source>
</evidence>
<dbReference type="GO" id="GO:0015891">
    <property type="term" value="P:siderophore transport"/>
    <property type="evidence" value="ECO:0007669"/>
    <property type="project" value="InterPro"/>
</dbReference>
<evidence type="ECO:0000256" key="14">
    <source>
        <dbReference type="PROSITE-ProRule" id="PRU01360"/>
    </source>
</evidence>
<keyword evidence="19" id="KW-1185">Reference proteome</keyword>
<protein>
    <submittedName>
        <fullName evidence="18">Ferric-pseudobactin BN7/BN8 receptor</fullName>
    </submittedName>
</protein>
<dbReference type="Gene3D" id="3.55.50.30">
    <property type="match status" value="1"/>
</dbReference>
<dbReference type="InterPro" id="IPR000531">
    <property type="entry name" value="Beta-barrel_TonB"/>
</dbReference>
<keyword evidence="10 15" id="KW-0798">TonB box</keyword>
<dbReference type="InterPro" id="IPR010105">
    <property type="entry name" value="TonB_sidphr_rcpt"/>
</dbReference>
<dbReference type="PROSITE" id="PS52016">
    <property type="entry name" value="TONB_DEPENDENT_REC_3"/>
    <property type="match status" value="1"/>
</dbReference>
<dbReference type="InterPro" id="IPR037066">
    <property type="entry name" value="Plug_dom_sf"/>
</dbReference>
<organism evidence="18 19">
    <name type="scientific">Achromobacter insuavis</name>
    <dbReference type="NCBI Taxonomy" id="1287735"/>
    <lineage>
        <taxon>Bacteria</taxon>
        <taxon>Pseudomonadati</taxon>
        <taxon>Pseudomonadota</taxon>
        <taxon>Betaproteobacteria</taxon>
        <taxon>Burkholderiales</taxon>
        <taxon>Alcaligenaceae</taxon>
        <taxon>Achromobacter</taxon>
    </lineage>
</organism>
<dbReference type="GO" id="GO:0038023">
    <property type="term" value="F:signaling receptor activity"/>
    <property type="evidence" value="ECO:0007669"/>
    <property type="project" value="InterPro"/>
</dbReference>
<feature type="signal peptide" evidence="16">
    <location>
        <begin position="1"/>
        <end position="38"/>
    </location>
</feature>
<evidence type="ECO:0000256" key="4">
    <source>
        <dbReference type="ARBA" id="ARBA00022452"/>
    </source>
</evidence>
<feature type="domain" description="Secretin/TonB short N-terminal" evidence="17">
    <location>
        <begin position="70"/>
        <end position="121"/>
    </location>
</feature>
<dbReference type="SUPFAM" id="SSF56935">
    <property type="entry name" value="Porins"/>
    <property type="match status" value="1"/>
</dbReference>
<evidence type="ECO:0000256" key="9">
    <source>
        <dbReference type="ARBA" id="ARBA00023065"/>
    </source>
</evidence>
<keyword evidence="11 14" id="KW-0472">Membrane</keyword>
<keyword evidence="8" id="KW-0408">Iron</keyword>
<dbReference type="GO" id="GO:0009279">
    <property type="term" value="C:cell outer membrane"/>
    <property type="evidence" value="ECO:0007669"/>
    <property type="project" value="UniProtKB-SubCell"/>
</dbReference>
<evidence type="ECO:0000256" key="3">
    <source>
        <dbReference type="ARBA" id="ARBA00022448"/>
    </source>
</evidence>
<dbReference type="Gene3D" id="2.40.170.20">
    <property type="entry name" value="TonB-dependent receptor, beta-barrel domain"/>
    <property type="match status" value="1"/>
</dbReference>
<keyword evidence="13 14" id="KW-0998">Cell outer membrane</keyword>
<sequence length="775" mass="84014">MRSCRPAAALPPLRLPLRRVLLASFLATACALPAIGHAQPRAAIPGPAVFSIPAGPLSAALDRFANAADLSLSYDPALIRDKHSPGLSGAYTVDAAFAELLRGTGLTATALGQAGYVLRTTAAAKDGVSGAATLRPVQVEGIPPEEGYAASTSTLATGTDTPIKQIPQSIHILTRQIIEDQQPQTLFDLLRNVPGVSNNPQFYGFDNDAYDMRGYGSRLLLDGIAPQFGFRIPAIGVERVEVLKGIDSAAMGDITHGGVVNVMLKRPQAESVREIRAEAGSRGRAGVSMDVAGTAPDNTRLQYRLILSTTRADGNTAGYRGLRETYLAPSAAWDDGTTRIELGLQYSQGRLPTSPFTVTVNGRPATLSGPIANADDHTNYEQTRPYFALRQQLNDNWSFNGSASVTRQRHTEYAYRLGPANPQGGAYYLPFREDSSQRNTVVDGHLQGRFDTGRATHDVTTGLSYYASSVDTTIASGDLFPGNVFSPRVPFPSSDITPNIERLSNSPLRSSRAYAQDFMTLDKRWHVMAGIALNQLPQEGGPTERAWTPKLGLSFDVSDTMSLYGAYSRGFSTYQPAAQGTASVRPIRSKTLEAGMKFDWPDRPLNASIALFQTSLDHYLEPIPDSPLYRQVDSGRSRGLELSLQGQLTAAWQTVASYTYTDFRPAANQVNPIPRHMASLWAKYTFLDPAWSGWGLGAGVYVQSGYAGDGQGFGDFRIAGQARTDVSLFYRRDRFSATLGVRNLFDRTLYAGHAVATRIYLDPGRTVLLTTAYRF</sequence>
<evidence type="ECO:0000256" key="12">
    <source>
        <dbReference type="ARBA" id="ARBA00023170"/>
    </source>
</evidence>
<evidence type="ECO:0000256" key="7">
    <source>
        <dbReference type="ARBA" id="ARBA00022729"/>
    </source>
</evidence>
<dbReference type="EMBL" id="CADIJR010000017">
    <property type="protein sequence ID" value="CAB3644390.1"/>
    <property type="molecule type" value="Genomic_DNA"/>
</dbReference>
<keyword evidence="4 14" id="KW-1134">Transmembrane beta strand</keyword>
<evidence type="ECO:0000256" key="10">
    <source>
        <dbReference type="ARBA" id="ARBA00023077"/>
    </source>
</evidence>
<evidence type="ECO:0000256" key="16">
    <source>
        <dbReference type="SAM" id="SignalP"/>
    </source>
</evidence>
<evidence type="ECO:0000256" key="1">
    <source>
        <dbReference type="ARBA" id="ARBA00004571"/>
    </source>
</evidence>